<protein>
    <submittedName>
        <fullName evidence="3">AsmA-like C-terminal region</fullName>
    </submittedName>
</protein>
<dbReference type="Proteomes" id="UP000183685">
    <property type="component" value="Unassembled WGS sequence"/>
</dbReference>
<dbReference type="PROSITE" id="PS51257">
    <property type="entry name" value="PROKAR_LIPOPROTEIN"/>
    <property type="match status" value="1"/>
</dbReference>
<gene>
    <name evidence="3" type="ORF">SAMN04488071_1258</name>
</gene>
<dbReference type="Pfam" id="PF13116">
    <property type="entry name" value="YhdP"/>
    <property type="match status" value="1"/>
</dbReference>
<evidence type="ECO:0000313" key="3">
    <source>
        <dbReference type="EMBL" id="SDD70576.1"/>
    </source>
</evidence>
<proteinExistence type="predicted"/>
<feature type="compositionally biased region" description="Basic and acidic residues" evidence="1">
    <location>
        <begin position="1096"/>
        <end position="1106"/>
    </location>
</feature>
<evidence type="ECO:0000256" key="1">
    <source>
        <dbReference type="SAM" id="MobiDB-lite"/>
    </source>
</evidence>
<reference evidence="3 4" key="1">
    <citation type="submission" date="2016-10" db="EMBL/GenBank/DDBJ databases">
        <authorList>
            <person name="de Groot N.N."/>
        </authorList>
    </citation>
    <scope>NUCLEOTIDE SEQUENCE [LARGE SCALE GENOMIC DNA]</scope>
    <source>
        <strain evidence="3 4">CGMCC 1.9109</strain>
    </source>
</reference>
<evidence type="ECO:0000259" key="2">
    <source>
        <dbReference type="Pfam" id="PF13116"/>
    </source>
</evidence>
<feature type="region of interest" description="Disordered" evidence="1">
    <location>
        <begin position="1047"/>
        <end position="1106"/>
    </location>
</feature>
<evidence type="ECO:0000313" key="4">
    <source>
        <dbReference type="Proteomes" id="UP000183685"/>
    </source>
</evidence>
<keyword evidence="4" id="KW-1185">Reference proteome</keyword>
<name>A0A1G6WZW6_9PROT</name>
<dbReference type="STRING" id="637679.GCA_001550055_02975"/>
<dbReference type="InterPro" id="IPR025263">
    <property type="entry name" value="YhdP_central"/>
</dbReference>
<dbReference type="EMBL" id="FNAK01000002">
    <property type="protein sequence ID" value="SDD70576.1"/>
    <property type="molecule type" value="Genomic_DNA"/>
</dbReference>
<organism evidence="3 4">
    <name type="scientific">Kordiimonas lacus</name>
    <dbReference type="NCBI Taxonomy" id="637679"/>
    <lineage>
        <taxon>Bacteria</taxon>
        <taxon>Pseudomonadati</taxon>
        <taxon>Pseudomonadota</taxon>
        <taxon>Alphaproteobacteria</taxon>
        <taxon>Kordiimonadales</taxon>
        <taxon>Kordiimonadaceae</taxon>
        <taxon>Kordiimonas</taxon>
    </lineage>
</organism>
<dbReference type="AlphaFoldDB" id="A0A1G6WZW6"/>
<feature type="domain" description="YhdP central" evidence="2">
    <location>
        <begin position="330"/>
        <end position="537"/>
    </location>
</feature>
<sequence length="1106" mass="118627">MVRTGVWVATAAVLLACLLFARLLFAPIDMGFARDEIIGQAEGILPGWKIEFDQTEIGWDWRSVRPWISITNLRLTDRADRLTARVPRARVGVAFSSILGDIGLSSVELDAPNVLVTDLAGFSDATGSSGFSDLFGDSGLPKPAVFRPVTEAFSRFAKRLTNQAPDLDNILLTSSVIEIVRGDEFQNARFAVPRLELNANGDLLSLAALADVMLGNRPVQLQLQGEAEPEVGELTVSVAFSQMNPSDLSFQANMPEVVTYLDFPVTLGLDFELASNVGLRSARFHVGIDEGFVSHPVRFPEAAPVTFGSIDGYYVASEDMVVIEELEVQAGARLVTGSGVFQWFEELDEPSVKLMLQTDAATIPEIKSYWPVATYPDGTPRGARVWVDENMIQGTARNVSFHVDWSPTTGGAFAKGSAIQLDFEFDGIDTKYLREMPPIENAIGHGRLTREEFDIEITAGSVLGMPIGGSTAHMYDIHMPGQGTGEFNVKLTGPVPTIMDLIAYDPLNVPQKIDFDPTRLDGTADVDVAITVPLIKGVPKEDVGYRVEAHLRGTSVRDLLGGEGLRDGSMILQLDGDRLSLAGDARLNGVPVSLYWREDFAAGRDNPEAETTEVVLVGEFDETDIQAFGVDISDFLEGKAVGEATFIGRNFKFSRGYFTADTTDAVLKASQLAWRKPVSSPAMVTGTLVLRDEGTSLSPLVVQGENVDLVASFDWGSRESGRLDGDFTIRQMGNHQLAGTVVQRAGKPTKVNIVAATFDAGVYLRELDDAPATPSAAANEAEQKGDDVDIKLLADRLLLLNGEALEKASLETRFKEGEPKTLSFTGFVPGTEKQVVMTVGETDDPAGQAISLTSPDAGHILRGLGLFAHLRDGSLNMSGLTSGWGDRLHMEGEAKVRDSLMVSQENLGPGVKEGVVSGLNDYLSDGPVSLDKIDVPFDYTNSLLDLSGLKANGPTLGMTMEGQISAREDKINVNGVFVPAYGLNSLLGKIPILGALLTGGEGKGVFGVSYRVKGQLENPEFTINPVSGLAPGFLRLLFEGRKGKIADVELEPDPETAPVDPADFGTPDGTEPQPGADGGTAPKAEPTPEPAEDPSDEPKDEDKPAS</sequence>
<accession>A0A1G6WZW6</accession>